<dbReference type="AlphaFoldDB" id="A0A381VFT4"/>
<evidence type="ECO:0008006" key="2">
    <source>
        <dbReference type="Google" id="ProtNLM"/>
    </source>
</evidence>
<name>A0A381VFT4_9ZZZZ</name>
<accession>A0A381VFT4</accession>
<evidence type="ECO:0000313" key="1">
    <source>
        <dbReference type="EMBL" id="SVA39229.1"/>
    </source>
</evidence>
<gene>
    <name evidence="1" type="ORF">METZ01_LOCUS92083</name>
</gene>
<organism evidence="1">
    <name type="scientific">marine metagenome</name>
    <dbReference type="NCBI Taxonomy" id="408172"/>
    <lineage>
        <taxon>unclassified sequences</taxon>
        <taxon>metagenomes</taxon>
        <taxon>ecological metagenomes</taxon>
    </lineage>
</organism>
<sequence>MAIMNQKLFPIILIFFSAIYGQPKWHIQLGTGFYQPKLGALNAALGDSSFFSSNILLDFTASYRFYYNSRIGISNWYSFHNQKDSFNRRFTYRSIFVETYFHKSEPLEFNFVIGPMWNSCDISMGIENENTNWTDLLGTFGNSGSFTFKSKAIMNKSWFGFLSSVGIRYYLKSSLGIDFRLGFIRNFYKKEKWKYEGEDINGPNILIKSLPIIRLGVVFTR</sequence>
<reference evidence="1" key="1">
    <citation type="submission" date="2018-05" db="EMBL/GenBank/DDBJ databases">
        <authorList>
            <person name="Lanie J.A."/>
            <person name="Ng W.-L."/>
            <person name="Kazmierczak K.M."/>
            <person name="Andrzejewski T.M."/>
            <person name="Davidsen T.M."/>
            <person name="Wayne K.J."/>
            <person name="Tettelin H."/>
            <person name="Glass J.I."/>
            <person name="Rusch D."/>
            <person name="Podicherti R."/>
            <person name="Tsui H.-C.T."/>
            <person name="Winkler M.E."/>
        </authorList>
    </citation>
    <scope>NUCLEOTIDE SEQUENCE</scope>
</reference>
<dbReference type="EMBL" id="UINC01008725">
    <property type="protein sequence ID" value="SVA39229.1"/>
    <property type="molecule type" value="Genomic_DNA"/>
</dbReference>
<protein>
    <recommendedName>
        <fullName evidence="2">Outer membrane protein beta-barrel domain-containing protein</fullName>
    </recommendedName>
</protein>
<proteinExistence type="predicted"/>